<dbReference type="Proteomes" id="UP000249633">
    <property type="component" value="Unassembled WGS sequence"/>
</dbReference>
<reference evidence="6 7" key="1">
    <citation type="submission" date="2017-08" db="EMBL/GenBank/DDBJ databases">
        <title>Infants hospitalized years apart are colonized by the same room-sourced microbial strains.</title>
        <authorList>
            <person name="Brooks B."/>
            <person name="Olm M.R."/>
            <person name="Firek B.A."/>
            <person name="Baker R."/>
            <person name="Thomas B.C."/>
            <person name="Morowitz M.J."/>
            <person name="Banfield J.F."/>
        </authorList>
    </citation>
    <scope>NUCLEOTIDE SEQUENCE [LARGE SCALE GENOMIC DNA]</scope>
    <source>
        <strain evidence="6">S2_012_000_R2_81</strain>
    </source>
</reference>
<keyword evidence="1 4" id="KW-0732">Signal</keyword>
<organism evidence="6 7">
    <name type="scientific">Roseateles depolymerans</name>
    <dbReference type="NCBI Taxonomy" id="76731"/>
    <lineage>
        <taxon>Bacteria</taxon>
        <taxon>Pseudomonadati</taxon>
        <taxon>Pseudomonadota</taxon>
        <taxon>Betaproteobacteria</taxon>
        <taxon>Burkholderiales</taxon>
        <taxon>Sphaerotilaceae</taxon>
        <taxon>Roseateles</taxon>
    </lineage>
</organism>
<feature type="domain" description="PA" evidence="5">
    <location>
        <begin position="302"/>
        <end position="394"/>
    </location>
</feature>
<feature type="signal peptide" evidence="4">
    <location>
        <begin position="1"/>
        <end position="22"/>
    </location>
</feature>
<dbReference type="CDD" id="cd04818">
    <property type="entry name" value="PA_subtilisin_1"/>
    <property type="match status" value="1"/>
</dbReference>
<dbReference type="SUPFAM" id="SSF52025">
    <property type="entry name" value="PA domain"/>
    <property type="match status" value="1"/>
</dbReference>
<dbReference type="EMBL" id="QFOD01000023">
    <property type="protein sequence ID" value="PZP28387.1"/>
    <property type="molecule type" value="Genomic_DNA"/>
</dbReference>
<evidence type="ECO:0000313" key="7">
    <source>
        <dbReference type="Proteomes" id="UP000249633"/>
    </source>
</evidence>
<sequence>MPMIRTALCLAVLGLSLGQAQAATIEIQNRDRPGVGFNDPTPATPVGGNPGRTLGEQRMNVYRYVAGVWERALDSSIKITVSAGWEPLDCNATGAVLGSAMPYNVWYDFPGAPVGGTWYPQALANKISGRSLTDYYGQQDDGSGYGNVDIKTQFNINLGATGCLTGTTFYLGLDGQAGNQIDFAITLLHELGHGLGFSLLTTNASTGARFMGMPSIWESFMYDSTLGKTWLAMEDWERSYSAVNPLQLGWTGANVTTAVPSVLTFAMLPALQVSGSGAGAAAGLKQLGLADFGPALTTTPITGSIVRMADQINGTGQACAPLSSVNAALVSGRIALIDRGGCSFVQKVKNLQLAGAKAVLVADNVVEPIAGMSGTDPTITIPSVRILKTDGDAIKAALLNRVRGKPAPELQASLSASVTGQYAGTDSAGRPLLYTPAAFSPGSSVSHWDTTLTPNMLMEPFMSSNLTTVLTAPKDLTLPLLKDIGW</sequence>
<protein>
    <submittedName>
        <fullName evidence="6">Peptidase</fullName>
    </submittedName>
</protein>
<evidence type="ECO:0000256" key="3">
    <source>
        <dbReference type="SAM" id="MobiDB-lite"/>
    </source>
</evidence>
<evidence type="ECO:0000256" key="2">
    <source>
        <dbReference type="ARBA" id="ARBA00023180"/>
    </source>
</evidence>
<gene>
    <name evidence="6" type="ORF">DI603_19440</name>
</gene>
<evidence type="ECO:0000259" key="5">
    <source>
        <dbReference type="Pfam" id="PF02225"/>
    </source>
</evidence>
<comment type="caution">
    <text evidence="6">The sequence shown here is derived from an EMBL/GenBank/DDBJ whole genome shotgun (WGS) entry which is preliminary data.</text>
</comment>
<name>A0A2W5DGW3_9BURK</name>
<dbReference type="Gene3D" id="3.50.30.30">
    <property type="match status" value="1"/>
</dbReference>
<evidence type="ECO:0000256" key="1">
    <source>
        <dbReference type="ARBA" id="ARBA00022729"/>
    </source>
</evidence>
<evidence type="ECO:0000256" key="4">
    <source>
        <dbReference type="SAM" id="SignalP"/>
    </source>
</evidence>
<dbReference type="AlphaFoldDB" id="A0A2W5DGW3"/>
<dbReference type="Pfam" id="PF02225">
    <property type="entry name" value="PA"/>
    <property type="match status" value="1"/>
</dbReference>
<evidence type="ECO:0000313" key="6">
    <source>
        <dbReference type="EMBL" id="PZP28387.1"/>
    </source>
</evidence>
<proteinExistence type="predicted"/>
<feature type="region of interest" description="Disordered" evidence="3">
    <location>
        <begin position="31"/>
        <end position="54"/>
    </location>
</feature>
<keyword evidence="2" id="KW-0325">Glycoprotein</keyword>
<dbReference type="PANTHER" id="PTHR22702">
    <property type="entry name" value="PROTEASE-ASSOCIATED DOMAIN-CONTAINING PROTEIN"/>
    <property type="match status" value="1"/>
</dbReference>
<accession>A0A2W5DGW3</accession>
<dbReference type="InterPro" id="IPR046450">
    <property type="entry name" value="PA_dom_sf"/>
</dbReference>
<feature type="chain" id="PRO_5016137747" evidence="4">
    <location>
        <begin position="23"/>
        <end position="486"/>
    </location>
</feature>
<dbReference type="InterPro" id="IPR003137">
    <property type="entry name" value="PA_domain"/>
</dbReference>
<dbReference type="PANTHER" id="PTHR22702:SF1">
    <property type="entry name" value="PROTEASE-ASSOCIATED DOMAIN-CONTAINING PROTEIN 1"/>
    <property type="match status" value="1"/>
</dbReference>